<proteinExistence type="predicted"/>
<keyword evidence="9" id="KW-1185">Reference proteome</keyword>
<dbReference type="EMBL" id="CAXHTA020000002">
    <property type="protein sequence ID" value="CAL5219757.1"/>
    <property type="molecule type" value="Genomic_DNA"/>
</dbReference>
<evidence type="ECO:0000256" key="2">
    <source>
        <dbReference type="ARBA" id="ARBA00022692"/>
    </source>
</evidence>
<dbReference type="Proteomes" id="UP001497392">
    <property type="component" value="Unassembled WGS sequence"/>
</dbReference>
<keyword evidence="4 6" id="KW-0472">Membrane</keyword>
<dbReference type="InterPro" id="IPR004853">
    <property type="entry name" value="Sugar_P_trans_dom"/>
</dbReference>
<evidence type="ECO:0000256" key="1">
    <source>
        <dbReference type="ARBA" id="ARBA00004141"/>
    </source>
</evidence>
<dbReference type="PANTHER" id="PTHR11132">
    <property type="entry name" value="SOLUTE CARRIER FAMILY 35"/>
    <property type="match status" value="1"/>
</dbReference>
<feature type="transmembrane region" description="Helical" evidence="6">
    <location>
        <begin position="108"/>
        <end position="128"/>
    </location>
</feature>
<gene>
    <name evidence="8" type="primary">g1658</name>
    <name evidence="8" type="ORF">VP750_LOCUS1416</name>
</gene>
<feature type="transmembrane region" description="Helical" evidence="6">
    <location>
        <begin position="14"/>
        <end position="34"/>
    </location>
</feature>
<feature type="domain" description="Sugar phosphate transporter" evidence="7">
    <location>
        <begin position="3"/>
        <end position="273"/>
    </location>
</feature>
<evidence type="ECO:0000256" key="4">
    <source>
        <dbReference type="ARBA" id="ARBA00023136"/>
    </source>
</evidence>
<feature type="transmembrane region" description="Helical" evidence="6">
    <location>
        <begin position="237"/>
        <end position="255"/>
    </location>
</feature>
<organism evidence="8 9">
    <name type="scientific">Coccomyxa viridis</name>
    <dbReference type="NCBI Taxonomy" id="1274662"/>
    <lineage>
        <taxon>Eukaryota</taxon>
        <taxon>Viridiplantae</taxon>
        <taxon>Chlorophyta</taxon>
        <taxon>core chlorophytes</taxon>
        <taxon>Trebouxiophyceae</taxon>
        <taxon>Trebouxiophyceae incertae sedis</taxon>
        <taxon>Coccomyxaceae</taxon>
        <taxon>Coccomyxa</taxon>
    </lineage>
</organism>
<protein>
    <submittedName>
        <fullName evidence="8">G1658 protein</fullName>
    </submittedName>
</protein>
<evidence type="ECO:0000256" key="6">
    <source>
        <dbReference type="SAM" id="Phobius"/>
    </source>
</evidence>
<feature type="compositionally biased region" description="Basic residues" evidence="5">
    <location>
        <begin position="327"/>
        <end position="337"/>
    </location>
</feature>
<evidence type="ECO:0000313" key="8">
    <source>
        <dbReference type="EMBL" id="CAL5219757.1"/>
    </source>
</evidence>
<comment type="caution">
    <text evidence="8">The sequence shown here is derived from an EMBL/GenBank/DDBJ whole genome shotgun (WGS) entry which is preliminary data.</text>
</comment>
<feature type="transmembrane region" description="Helical" evidence="6">
    <location>
        <begin position="203"/>
        <end position="225"/>
    </location>
</feature>
<comment type="subcellular location">
    <subcellularLocation>
        <location evidence="1">Membrane</location>
        <topology evidence="1">Multi-pass membrane protein</topology>
    </subcellularLocation>
</comment>
<reference evidence="8 9" key="1">
    <citation type="submission" date="2024-06" db="EMBL/GenBank/DDBJ databases">
        <authorList>
            <person name="Kraege A."/>
            <person name="Thomma B."/>
        </authorList>
    </citation>
    <scope>NUCLEOTIDE SEQUENCE [LARGE SCALE GENOMIC DNA]</scope>
</reference>
<feature type="transmembrane region" description="Helical" evidence="6">
    <location>
        <begin position="261"/>
        <end position="278"/>
    </location>
</feature>
<evidence type="ECO:0000259" key="7">
    <source>
        <dbReference type="Pfam" id="PF03151"/>
    </source>
</evidence>
<name>A0ABP1FNX7_9CHLO</name>
<dbReference type="Pfam" id="PF03151">
    <property type="entry name" value="TPT"/>
    <property type="match status" value="1"/>
</dbReference>
<feature type="transmembrane region" description="Helical" evidence="6">
    <location>
        <begin position="165"/>
        <end position="183"/>
    </location>
</feature>
<keyword evidence="3 6" id="KW-1133">Transmembrane helix</keyword>
<evidence type="ECO:0000256" key="3">
    <source>
        <dbReference type="ARBA" id="ARBA00022989"/>
    </source>
</evidence>
<evidence type="ECO:0000313" key="9">
    <source>
        <dbReference type="Proteomes" id="UP001497392"/>
    </source>
</evidence>
<evidence type="ECO:0000256" key="5">
    <source>
        <dbReference type="SAM" id="MobiDB-lite"/>
    </source>
</evidence>
<sequence>MTLFNKAVFSIYQFNYPSFVTTLQIIVSIVYMLILEYFKCLEIESISLKTATMVFPLTFFWWLYVVSGVTALRYLTVPMFSCFRRSTTLLVVLGEWLLLSKKPTPQGFFAIMVMVTGAVIAGATDLTFSLPGYIWVAICAVSTAVYLLLIRLLKDKTGLSQSALLFYNNVLALPVMTSFMLMTTNEIRDVAHYPQIHDSSFQLFLLLSASQAFLLNLCIFWCTTVNSPLATTVTGQMKDILTTGLGMFIFGDVTFEPKNVIGVSVGLTGGILYAYFSYRDSQQRAAAAYTAVPSAPPANEQAVSIPVLARGNRSVDDQTSASIDRSRFRKPHTAGTS</sequence>
<accession>A0ABP1FNX7</accession>
<feature type="transmembrane region" description="Helical" evidence="6">
    <location>
        <begin position="134"/>
        <end position="153"/>
    </location>
</feature>
<keyword evidence="2 6" id="KW-0812">Transmembrane</keyword>
<dbReference type="InterPro" id="IPR050186">
    <property type="entry name" value="TPT_transporter"/>
</dbReference>
<feature type="region of interest" description="Disordered" evidence="5">
    <location>
        <begin position="311"/>
        <end position="337"/>
    </location>
</feature>